<organism evidence="2 3">
    <name type="scientific">Pedobacter psychrotolerans</name>
    <dbReference type="NCBI Taxonomy" id="1843235"/>
    <lineage>
        <taxon>Bacteria</taxon>
        <taxon>Pseudomonadati</taxon>
        <taxon>Bacteroidota</taxon>
        <taxon>Sphingobacteriia</taxon>
        <taxon>Sphingobacteriales</taxon>
        <taxon>Sphingobacteriaceae</taxon>
        <taxon>Pedobacter</taxon>
    </lineage>
</organism>
<gene>
    <name evidence="2" type="ORF">EV200_106214</name>
</gene>
<dbReference type="AlphaFoldDB" id="A0A4V2RYY7"/>
<evidence type="ECO:0000256" key="1">
    <source>
        <dbReference type="SAM" id="SignalP"/>
    </source>
</evidence>
<protein>
    <submittedName>
        <fullName evidence="2">Uncharacterized protein</fullName>
    </submittedName>
</protein>
<feature type="signal peptide" evidence="1">
    <location>
        <begin position="1"/>
        <end position="23"/>
    </location>
</feature>
<accession>A0A4V2RYY7</accession>
<comment type="caution">
    <text evidence="2">The sequence shown here is derived from an EMBL/GenBank/DDBJ whole genome shotgun (WGS) entry which is preliminary data.</text>
</comment>
<dbReference type="InterPro" id="IPR041408">
    <property type="entry name" value="Hcp_Tssd"/>
</dbReference>
<dbReference type="EMBL" id="SLWO01000006">
    <property type="protein sequence ID" value="TCO22572.1"/>
    <property type="molecule type" value="Genomic_DNA"/>
</dbReference>
<proteinExistence type="predicted"/>
<sequence length="175" mass="19039">MRNIIALMSVVLLTSLQIKTAHAQQEESRISIVLSVKSQGKTINTTLNSVSTTLSRYNDETALSLPVKGKDSTSTKANVPTSSYKSGVFYLMMDAKNLQDDMMKLLASKKTTFDGTITITDSYGKLPTRTIKFLNGSLSSYSDQFSSTYYGDAMGNTSISLNCTGLSINGIMLEQ</sequence>
<dbReference type="Proteomes" id="UP000295684">
    <property type="component" value="Unassembled WGS sequence"/>
</dbReference>
<dbReference type="GO" id="GO:0033104">
    <property type="term" value="C:type VI protein secretion system complex"/>
    <property type="evidence" value="ECO:0007669"/>
    <property type="project" value="InterPro"/>
</dbReference>
<dbReference type="Pfam" id="PF17642">
    <property type="entry name" value="TssD"/>
    <property type="match status" value="1"/>
</dbReference>
<evidence type="ECO:0000313" key="3">
    <source>
        <dbReference type="Proteomes" id="UP000295684"/>
    </source>
</evidence>
<dbReference type="RefSeq" id="WP_229676858.1">
    <property type="nucleotide sequence ID" value="NZ_BMJO01000006.1"/>
</dbReference>
<name>A0A4V2RYY7_9SPHI</name>
<reference evidence="2 3" key="1">
    <citation type="submission" date="2019-03" db="EMBL/GenBank/DDBJ databases">
        <title>Genomic Encyclopedia of Type Strains, Phase IV (KMG-IV): sequencing the most valuable type-strain genomes for metagenomic binning, comparative biology and taxonomic classification.</title>
        <authorList>
            <person name="Goeker M."/>
        </authorList>
    </citation>
    <scope>NUCLEOTIDE SEQUENCE [LARGE SCALE GENOMIC DNA]</scope>
    <source>
        <strain evidence="2 3">DSM 103236</strain>
    </source>
</reference>
<feature type="chain" id="PRO_5020937927" evidence="1">
    <location>
        <begin position="24"/>
        <end position="175"/>
    </location>
</feature>
<evidence type="ECO:0000313" key="2">
    <source>
        <dbReference type="EMBL" id="TCO22572.1"/>
    </source>
</evidence>
<keyword evidence="1" id="KW-0732">Signal</keyword>